<evidence type="ECO:0000256" key="2">
    <source>
        <dbReference type="ARBA" id="ARBA00022512"/>
    </source>
</evidence>
<dbReference type="AlphaFoldDB" id="A0A7G9T558"/>
<feature type="transmembrane region" description="Helical" evidence="6">
    <location>
        <begin position="596"/>
        <end position="613"/>
    </location>
</feature>
<dbReference type="InterPro" id="IPR008966">
    <property type="entry name" value="Adhesion_dom_sf"/>
</dbReference>
<evidence type="ECO:0000259" key="8">
    <source>
        <dbReference type="Pfam" id="PF05737"/>
    </source>
</evidence>
<dbReference type="InterPro" id="IPR008456">
    <property type="entry name" value="Collagen-bd_dom"/>
</dbReference>
<dbReference type="Gene3D" id="2.60.40.1140">
    <property type="entry name" value="Collagen-binding surface protein Cna, B-type domain"/>
    <property type="match status" value="2"/>
</dbReference>
<evidence type="ECO:0000256" key="5">
    <source>
        <dbReference type="ARBA" id="ARBA00023088"/>
    </source>
</evidence>
<keyword evidence="6" id="KW-0472">Membrane</keyword>
<protein>
    <submittedName>
        <fullName evidence="11">Cna B-type domain-containing protein</fullName>
    </submittedName>
</protein>
<evidence type="ECO:0000256" key="4">
    <source>
        <dbReference type="ARBA" id="ARBA00022729"/>
    </source>
</evidence>
<feature type="domain" description="SDR-like Ig" evidence="10">
    <location>
        <begin position="87"/>
        <end position="171"/>
    </location>
</feature>
<proteinExistence type="predicted"/>
<dbReference type="SUPFAM" id="SSF49478">
    <property type="entry name" value="Cna protein B-type domain"/>
    <property type="match status" value="2"/>
</dbReference>
<evidence type="ECO:0000256" key="3">
    <source>
        <dbReference type="ARBA" id="ARBA00022525"/>
    </source>
</evidence>
<dbReference type="GO" id="GO:0007155">
    <property type="term" value="P:cell adhesion"/>
    <property type="evidence" value="ECO:0007669"/>
    <property type="project" value="InterPro"/>
</dbReference>
<name>A0A7G9T558_9LACO</name>
<keyword evidence="12" id="KW-1185">Reference proteome</keyword>
<dbReference type="Pfam" id="PF05738">
    <property type="entry name" value="Cna_B"/>
    <property type="match status" value="2"/>
</dbReference>
<feature type="chain" id="PRO_5039511521" evidence="7">
    <location>
        <begin position="24"/>
        <end position="617"/>
    </location>
</feature>
<dbReference type="GO" id="GO:0005518">
    <property type="term" value="F:collagen binding"/>
    <property type="evidence" value="ECO:0007669"/>
    <property type="project" value="InterPro"/>
</dbReference>
<evidence type="ECO:0000313" key="11">
    <source>
        <dbReference type="EMBL" id="QNN75233.1"/>
    </source>
</evidence>
<keyword evidence="6" id="KW-1133">Transmembrane helix</keyword>
<feature type="domain" description="Collagen binding" evidence="8">
    <location>
        <begin position="210"/>
        <end position="333"/>
    </location>
</feature>
<feature type="domain" description="CNA-B" evidence="9">
    <location>
        <begin position="460"/>
        <end position="540"/>
    </location>
</feature>
<keyword evidence="6" id="KW-0812">Transmembrane</keyword>
<dbReference type="CDD" id="cd00222">
    <property type="entry name" value="CollagenBindB"/>
    <property type="match status" value="2"/>
</dbReference>
<dbReference type="EMBL" id="CP060724">
    <property type="protein sequence ID" value="QNN75233.1"/>
    <property type="molecule type" value="Genomic_DNA"/>
</dbReference>
<dbReference type="Gene3D" id="2.60.40.740">
    <property type="match status" value="1"/>
</dbReference>
<keyword evidence="4 7" id="KW-0732">Signal</keyword>
<dbReference type="SUPFAM" id="SSF49401">
    <property type="entry name" value="Bacterial adhesins"/>
    <property type="match status" value="2"/>
</dbReference>
<evidence type="ECO:0000256" key="6">
    <source>
        <dbReference type="SAM" id="Phobius"/>
    </source>
</evidence>
<evidence type="ECO:0000259" key="9">
    <source>
        <dbReference type="Pfam" id="PF05738"/>
    </source>
</evidence>
<dbReference type="Pfam" id="PF05737">
    <property type="entry name" value="Collagen_bind"/>
    <property type="match status" value="1"/>
</dbReference>
<feature type="domain" description="CNA-B" evidence="9">
    <location>
        <begin position="370"/>
        <end position="449"/>
    </location>
</feature>
<organism evidence="11 12">
    <name type="scientific">Weissella diestrammenae</name>
    <dbReference type="NCBI Taxonomy" id="1162633"/>
    <lineage>
        <taxon>Bacteria</taxon>
        <taxon>Bacillati</taxon>
        <taxon>Bacillota</taxon>
        <taxon>Bacilli</taxon>
        <taxon>Lactobacillales</taxon>
        <taxon>Lactobacillaceae</taxon>
        <taxon>Weissella</taxon>
    </lineage>
</organism>
<dbReference type="InterPro" id="IPR008454">
    <property type="entry name" value="Collagen-bd_Cna-like_B-typ_dom"/>
</dbReference>
<dbReference type="Gene3D" id="2.60.40.1280">
    <property type="match status" value="1"/>
</dbReference>
<accession>A0A7G9T558</accession>
<dbReference type="Pfam" id="PF17961">
    <property type="entry name" value="Big_8"/>
    <property type="match status" value="1"/>
</dbReference>
<gene>
    <name evidence="11" type="ORF">H9L19_07680</name>
</gene>
<dbReference type="RefSeq" id="WP_187529067.1">
    <property type="nucleotide sequence ID" value="NZ_CP060724.1"/>
</dbReference>
<dbReference type="KEGG" id="wdi:H9L19_07680"/>
<keyword evidence="3" id="KW-0964">Secreted</keyword>
<keyword evidence="5" id="KW-0572">Peptidoglycan-anchor</keyword>
<evidence type="ECO:0000256" key="1">
    <source>
        <dbReference type="ARBA" id="ARBA00004168"/>
    </source>
</evidence>
<keyword evidence="2" id="KW-0134">Cell wall</keyword>
<dbReference type="InterPro" id="IPR011252">
    <property type="entry name" value="Fibrogen-bd_dom1"/>
</dbReference>
<comment type="subcellular location">
    <subcellularLocation>
        <location evidence="1">Secreted</location>
        <location evidence="1">Cell wall</location>
        <topology evidence="1">Peptidoglycan-anchor</topology>
    </subcellularLocation>
</comment>
<feature type="signal peptide" evidence="7">
    <location>
        <begin position="1"/>
        <end position="23"/>
    </location>
</feature>
<sequence>MKFNYKLSICLAFFVVLSSFLVAPMNIVANSGKSGQVQQQTKLTTNTAGLTDYLAQTESLTSTGAQSAVDVSDRISDISLTQSLVSDGQKTTVRVRFSDRIGKINGHDTMTISWPNVGNIYGQGYLKTMDLTVDGRILGQVNVTDNQATVTFNDEINGLDNVTGWIEFDIRGRNVTNTCDKNTGIFTIKGGNQVSQVTVDKPASGTSGPFYFKSGDMQPDDTKHVRWFLNVNNQKHYVSDQVYLVDQIQPGQTLKKDSFDIQITGARTAHFVGKDALTKFRTAYPGAGISIDEQAQKIVVVLPASLVMCSTFNIMYLTDIDYFDQPEFKNNSQIWYREYNQPAVSGRESNCIVKNANVDGDIEGKKRIAINGVKSWADNDNAVGLRPENVTFNLYQDNRQIATTTTSQSENWQYHFNNLKKYNDNNIEYHYTVVEEPVEHYRSVKNGNDFQNILMGQTSISGTKTWRDNDDENGLRPQSVLIDLYRNGKKVDTKSIGQIDNWQYRFNNLDQYDMNGHIYQYRVQEEPVPHYRTTQLGNDFINTLMIDSLREKDVDPIQPEASCDSTTGISPLINDLQQTNYQGNELPRTGIQSGRFMSIVLLGSCIIYGMLIMKQRR</sequence>
<evidence type="ECO:0000259" key="10">
    <source>
        <dbReference type="Pfam" id="PF17961"/>
    </source>
</evidence>
<reference evidence="11 12" key="1">
    <citation type="submission" date="2020-08" db="EMBL/GenBank/DDBJ databases">
        <title>Genome sequence of Weissella diestrammenae KACC 16890T.</title>
        <authorList>
            <person name="Hyun D.-W."/>
            <person name="Bae J.-W."/>
        </authorList>
    </citation>
    <scope>NUCLEOTIDE SEQUENCE [LARGE SCALE GENOMIC DNA]</scope>
    <source>
        <strain evidence="11 12">KACC 16890</strain>
    </source>
</reference>
<evidence type="ECO:0000313" key="12">
    <source>
        <dbReference type="Proteomes" id="UP000515800"/>
    </source>
</evidence>
<dbReference type="InterPro" id="IPR041171">
    <property type="entry name" value="SDR_Ig"/>
</dbReference>
<evidence type="ECO:0000256" key="7">
    <source>
        <dbReference type="SAM" id="SignalP"/>
    </source>
</evidence>
<dbReference type="Proteomes" id="UP000515800">
    <property type="component" value="Chromosome"/>
</dbReference>